<keyword evidence="1" id="KW-0479">Metal-binding</keyword>
<dbReference type="HOGENOM" id="CLU_083177_0_0_1"/>
<dbReference type="eggNOG" id="KOG3867">
    <property type="taxonomic scope" value="Eukaryota"/>
</dbReference>
<dbReference type="GeneID" id="17252340"/>
<evidence type="ECO:0000313" key="6">
    <source>
        <dbReference type="Proteomes" id="UP000013827"/>
    </source>
</evidence>
<dbReference type="Gene3D" id="3.40.720.10">
    <property type="entry name" value="Alkaline Phosphatase, subunit A"/>
    <property type="match status" value="1"/>
</dbReference>
<dbReference type="GO" id="GO:0046872">
    <property type="term" value="F:metal ion binding"/>
    <property type="evidence" value="ECO:0007669"/>
    <property type="project" value="UniProtKB-KW"/>
</dbReference>
<dbReference type="STRING" id="2903.R1DB96"/>
<protein>
    <recommendedName>
        <fullName evidence="4">Ig-like domain-containing protein</fullName>
    </recommendedName>
</protein>
<dbReference type="SUPFAM" id="SSF53649">
    <property type="entry name" value="Alkaline phosphatase-like"/>
    <property type="match status" value="1"/>
</dbReference>
<dbReference type="Proteomes" id="UP000013827">
    <property type="component" value="Unassembled WGS sequence"/>
</dbReference>
<evidence type="ECO:0000259" key="4">
    <source>
        <dbReference type="PROSITE" id="PS50835"/>
    </source>
</evidence>
<dbReference type="GO" id="GO:0004423">
    <property type="term" value="F:iduronate-2-sulfatase activity"/>
    <property type="evidence" value="ECO:0007669"/>
    <property type="project" value="TreeGrafter"/>
</dbReference>
<dbReference type="InterPro" id="IPR017850">
    <property type="entry name" value="Alkaline_phosphatase_core_sf"/>
</dbReference>
<evidence type="ECO:0000256" key="2">
    <source>
        <dbReference type="ARBA" id="ARBA00022801"/>
    </source>
</evidence>
<dbReference type="RefSeq" id="XP_005758523.1">
    <property type="nucleotide sequence ID" value="XM_005758466.1"/>
</dbReference>
<keyword evidence="6" id="KW-1185">Reference proteome</keyword>
<evidence type="ECO:0000313" key="5">
    <source>
        <dbReference type="EnsemblProtists" id="EOD06094"/>
    </source>
</evidence>
<dbReference type="PANTHER" id="PTHR45953:SF1">
    <property type="entry name" value="IDURONATE 2-SULFATASE"/>
    <property type="match status" value="1"/>
</dbReference>
<sequence length="292" mass="32389">MLNLLCIVLANFSVLASPTCGPTDEPTVGWVQHGGDFSKCDNQGPDQLSRVANVLACEAMAVSRGDVYFNFNFQMTGAGDYKCFTSNACPGRDATAYGQTQVITPNLDAFAKRSLTFERAYVQFSHCSPSRSSFMTGRTPQQTQVYNFVSSFRTVGRDWVTLPQYFKDNGYYVAGGGKLFHPDSSGPPLNNDQPLSWDSYYFPNDPEDKKYACNESTQLYFGVCPSEESADSFFDAQLAAAAMDELVVARDSGKHWFLGVGFERPHRPWNTPREFYDLYPNSGNAPTDIALD</sequence>
<evidence type="ECO:0000256" key="3">
    <source>
        <dbReference type="SAM" id="SignalP"/>
    </source>
</evidence>
<reference evidence="6" key="1">
    <citation type="journal article" date="2013" name="Nature">
        <title>Pan genome of the phytoplankton Emiliania underpins its global distribution.</title>
        <authorList>
            <person name="Read B.A."/>
            <person name="Kegel J."/>
            <person name="Klute M.J."/>
            <person name="Kuo A."/>
            <person name="Lefebvre S.C."/>
            <person name="Maumus F."/>
            <person name="Mayer C."/>
            <person name="Miller J."/>
            <person name="Monier A."/>
            <person name="Salamov A."/>
            <person name="Young J."/>
            <person name="Aguilar M."/>
            <person name="Claverie J.M."/>
            <person name="Frickenhaus S."/>
            <person name="Gonzalez K."/>
            <person name="Herman E.K."/>
            <person name="Lin Y.C."/>
            <person name="Napier J."/>
            <person name="Ogata H."/>
            <person name="Sarno A.F."/>
            <person name="Shmutz J."/>
            <person name="Schroeder D."/>
            <person name="de Vargas C."/>
            <person name="Verret F."/>
            <person name="von Dassow P."/>
            <person name="Valentin K."/>
            <person name="Van de Peer Y."/>
            <person name="Wheeler G."/>
            <person name="Dacks J.B."/>
            <person name="Delwiche C.F."/>
            <person name="Dyhrman S.T."/>
            <person name="Glockner G."/>
            <person name="John U."/>
            <person name="Richards T."/>
            <person name="Worden A.Z."/>
            <person name="Zhang X."/>
            <person name="Grigoriev I.V."/>
            <person name="Allen A.E."/>
            <person name="Bidle K."/>
            <person name="Borodovsky M."/>
            <person name="Bowler C."/>
            <person name="Brownlee C."/>
            <person name="Cock J.M."/>
            <person name="Elias M."/>
            <person name="Gladyshev V.N."/>
            <person name="Groth M."/>
            <person name="Guda C."/>
            <person name="Hadaegh A."/>
            <person name="Iglesias-Rodriguez M.D."/>
            <person name="Jenkins J."/>
            <person name="Jones B.M."/>
            <person name="Lawson T."/>
            <person name="Leese F."/>
            <person name="Lindquist E."/>
            <person name="Lobanov A."/>
            <person name="Lomsadze A."/>
            <person name="Malik S.B."/>
            <person name="Marsh M.E."/>
            <person name="Mackinder L."/>
            <person name="Mock T."/>
            <person name="Mueller-Roeber B."/>
            <person name="Pagarete A."/>
            <person name="Parker M."/>
            <person name="Probert I."/>
            <person name="Quesneville H."/>
            <person name="Raines C."/>
            <person name="Rensing S.A."/>
            <person name="Riano-Pachon D.M."/>
            <person name="Richier S."/>
            <person name="Rokitta S."/>
            <person name="Shiraiwa Y."/>
            <person name="Soanes D.M."/>
            <person name="van der Giezen M."/>
            <person name="Wahlund T.M."/>
            <person name="Williams B."/>
            <person name="Wilson W."/>
            <person name="Wolfe G."/>
            <person name="Wurch L.L."/>
        </authorList>
    </citation>
    <scope>NUCLEOTIDE SEQUENCE</scope>
</reference>
<dbReference type="GO" id="GO:0005737">
    <property type="term" value="C:cytoplasm"/>
    <property type="evidence" value="ECO:0007669"/>
    <property type="project" value="TreeGrafter"/>
</dbReference>
<dbReference type="Pfam" id="PF00884">
    <property type="entry name" value="Sulfatase"/>
    <property type="match status" value="1"/>
</dbReference>
<dbReference type="KEGG" id="ehx:EMIHUDRAFT_219397"/>
<accession>A0A0D3I4A9</accession>
<feature type="domain" description="Ig-like" evidence="4">
    <location>
        <begin position="1"/>
        <end position="104"/>
    </location>
</feature>
<keyword evidence="3" id="KW-0732">Signal</keyword>
<dbReference type="InterPro" id="IPR007110">
    <property type="entry name" value="Ig-like_dom"/>
</dbReference>
<name>A0A0D3I4A9_EMIH1</name>
<dbReference type="EnsemblProtists" id="EOD06094">
    <property type="protein sequence ID" value="EOD06094"/>
    <property type="gene ID" value="EMIHUDRAFT_219397"/>
</dbReference>
<dbReference type="AlphaFoldDB" id="A0A0D3I4A9"/>
<dbReference type="PaxDb" id="2903-EOD06094"/>
<dbReference type="PROSITE" id="PS50835">
    <property type="entry name" value="IG_LIKE"/>
    <property type="match status" value="1"/>
</dbReference>
<keyword evidence="2" id="KW-0378">Hydrolase</keyword>
<feature type="signal peptide" evidence="3">
    <location>
        <begin position="1"/>
        <end position="16"/>
    </location>
</feature>
<proteinExistence type="predicted"/>
<dbReference type="PANTHER" id="PTHR45953">
    <property type="entry name" value="IDURONATE 2-SULFATASE"/>
    <property type="match status" value="1"/>
</dbReference>
<feature type="chain" id="PRO_5044195465" description="Ig-like domain-containing protein" evidence="3">
    <location>
        <begin position="17"/>
        <end position="292"/>
    </location>
</feature>
<reference evidence="5" key="2">
    <citation type="submission" date="2024-10" db="UniProtKB">
        <authorList>
            <consortium name="EnsemblProtists"/>
        </authorList>
    </citation>
    <scope>IDENTIFICATION</scope>
</reference>
<evidence type="ECO:0000256" key="1">
    <source>
        <dbReference type="ARBA" id="ARBA00022723"/>
    </source>
</evidence>
<organism evidence="5 6">
    <name type="scientific">Emiliania huxleyi (strain CCMP1516)</name>
    <dbReference type="NCBI Taxonomy" id="280463"/>
    <lineage>
        <taxon>Eukaryota</taxon>
        <taxon>Haptista</taxon>
        <taxon>Haptophyta</taxon>
        <taxon>Prymnesiophyceae</taxon>
        <taxon>Isochrysidales</taxon>
        <taxon>Noelaerhabdaceae</taxon>
        <taxon>Emiliania</taxon>
    </lineage>
</organism>
<dbReference type="InterPro" id="IPR000917">
    <property type="entry name" value="Sulfatase_N"/>
</dbReference>